<keyword evidence="3 6" id="KW-0963">Cytoplasm</keyword>
<dbReference type="RefSeq" id="WP_215626678.1">
    <property type="nucleotide sequence ID" value="NZ_CP067089.2"/>
</dbReference>
<feature type="binding site" evidence="6">
    <location>
        <begin position="120"/>
        <end position="122"/>
    </location>
    <ligand>
        <name>substrate</name>
    </ligand>
</feature>
<keyword evidence="8" id="KW-1185">Reference proteome</keyword>
<dbReference type="KEGG" id="bhc:JFL75_00180"/>
<evidence type="ECO:0000256" key="5">
    <source>
        <dbReference type="ARBA" id="ARBA00023277"/>
    </source>
</evidence>
<sequence length="131" mass="13839">MKKSGILNPAILEVVASLGHTQYLVLCDAGLPIPPGKKVIDISLTSGIPSFMDVLNAVLPELAVESYIAAGEITAKNPELYSALEESLKGVAGTSVPHEEFKKITERAVAFIRTGECSPYANIILVGGVNF</sequence>
<dbReference type="InterPro" id="IPR007721">
    <property type="entry name" value="RbsD_FucU"/>
</dbReference>
<name>A0A7T7XN19_9SPIR</name>
<dbReference type="Proteomes" id="UP000595917">
    <property type="component" value="Chromosome"/>
</dbReference>
<reference evidence="7" key="1">
    <citation type="submission" date="2021-01" db="EMBL/GenBank/DDBJ databases">
        <title>Description of Breznakiella homolactica.</title>
        <authorList>
            <person name="Song Y."/>
            <person name="Brune A."/>
        </authorList>
    </citation>
    <scope>NUCLEOTIDE SEQUENCE</scope>
    <source>
        <strain evidence="7">RmG30</strain>
    </source>
</reference>
<evidence type="ECO:0000313" key="8">
    <source>
        <dbReference type="Proteomes" id="UP000595917"/>
    </source>
</evidence>
<dbReference type="HAMAP" id="MF_01661">
    <property type="entry name" value="D_rib_pyranase"/>
    <property type="match status" value="1"/>
</dbReference>
<feature type="active site" description="Proton donor" evidence="6">
    <location>
        <position position="20"/>
    </location>
</feature>
<dbReference type="PANTHER" id="PTHR37831">
    <property type="entry name" value="D-RIBOSE PYRANASE"/>
    <property type="match status" value="1"/>
</dbReference>
<dbReference type="EC" id="5.4.99.62" evidence="2 6"/>
<dbReference type="GO" id="GO:0062193">
    <property type="term" value="F:D-ribose pyranase activity"/>
    <property type="evidence" value="ECO:0007669"/>
    <property type="project" value="UniProtKB-EC"/>
</dbReference>
<evidence type="ECO:0000256" key="2">
    <source>
        <dbReference type="ARBA" id="ARBA00012862"/>
    </source>
</evidence>
<accession>A0A7T7XN19</accession>
<evidence type="ECO:0000256" key="6">
    <source>
        <dbReference type="HAMAP-Rule" id="MF_01661"/>
    </source>
</evidence>
<dbReference type="EMBL" id="CP067089">
    <property type="protein sequence ID" value="QQO09375.1"/>
    <property type="molecule type" value="Genomic_DNA"/>
</dbReference>
<comment type="pathway">
    <text evidence="6">Carbohydrate metabolism; D-ribose degradation; D-ribose 5-phosphate from beta-D-ribopyranose: step 1/2.</text>
</comment>
<gene>
    <name evidence="6 7" type="primary">rbsD</name>
    <name evidence="7" type="ORF">JFL75_00180</name>
</gene>
<dbReference type="InterPro" id="IPR023064">
    <property type="entry name" value="D-ribose_pyranase"/>
</dbReference>
<comment type="catalytic activity">
    <reaction evidence="1 6">
        <text>beta-D-ribopyranose = beta-D-ribofuranose</text>
        <dbReference type="Rhea" id="RHEA:25432"/>
        <dbReference type="ChEBI" id="CHEBI:27476"/>
        <dbReference type="ChEBI" id="CHEBI:47002"/>
        <dbReference type="EC" id="5.4.99.62"/>
    </reaction>
</comment>
<dbReference type="UniPathway" id="UPA00916">
    <property type="reaction ID" value="UER00888"/>
</dbReference>
<dbReference type="GO" id="GO:0048029">
    <property type="term" value="F:monosaccharide binding"/>
    <property type="evidence" value="ECO:0007669"/>
    <property type="project" value="InterPro"/>
</dbReference>
<dbReference type="AlphaFoldDB" id="A0A7T7XN19"/>
<comment type="subcellular location">
    <subcellularLocation>
        <location evidence="6">Cytoplasm</location>
    </subcellularLocation>
</comment>
<comment type="function">
    <text evidence="6">Catalyzes the interconversion of beta-pyran and beta-furan forms of D-ribose.</text>
</comment>
<feature type="binding site" evidence="6">
    <location>
        <position position="98"/>
    </location>
    <ligand>
        <name>substrate</name>
    </ligand>
</feature>
<evidence type="ECO:0000256" key="4">
    <source>
        <dbReference type="ARBA" id="ARBA00023235"/>
    </source>
</evidence>
<dbReference type="Pfam" id="PF05025">
    <property type="entry name" value="RbsD_FucU"/>
    <property type="match status" value="1"/>
</dbReference>
<dbReference type="Gene3D" id="3.40.1650.10">
    <property type="entry name" value="RbsD-like domain"/>
    <property type="match status" value="1"/>
</dbReference>
<evidence type="ECO:0000256" key="1">
    <source>
        <dbReference type="ARBA" id="ARBA00000223"/>
    </source>
</evidence>
<dbReference type="GO" id="GO:0019303">
    <property type="term" value="P:D-ribose catabolic process"/>
    <property type="evidence" value="ECO:0007669"/>
    <property type="project" value="UniProtKB-UniRule"/>
</dbReference>
<dbReference type="GO" id="GO:0016872">
    <property type="term" value="F:intramolecular lyase activity"/>
    <property type="evidence" value="ECO:0007669"/>
    <property type="project" value="UniProtKB-UniRule"/>
</dbReference>
<dbReference type="SUPFAM" id="SSF102546">
    <property type="entry name" value="RbsD-like"/>
    <property type="match status" value="1"/>
</dbReference>
<comment type="subunit">
    <text evidence="6">Homodecamer.</text>
</comment>
<protein>
    <recommendedName>
        <fullName evidence="2 6">D-ribose pyranase</fullName>
        <ecNumber evidence="2 6">5.4.99.62</ecNumber>
    </recommendedName>
</protein>
<dbReference type="PANTHER" id="PTHR37831:SF1">
    <property type="entry name" value="D-RIBOSE PYRANASE"/>
    <property type="match status" value="1"/>
</dbReference>
<comment type="similarity">
    <text evidence="6">Belongs to the RbsD / FucU family. RbsD subfamily.</text>
</comment>
<proteinExistence type="inferred from homology"/>
<feature type="binding site" evidence="6">
    <location>
        <position position="28"/>
    </location>
    <ligand>
        <name>substrate</name>
    </ligand>
</feature>
<dbReference type="GO" id="GO:0005829">
    <property type="term" value="C:cytosol"/>
    <property type="evidence" value="ECO:0007669"/>
    <property type="project" value="TreeGrafter"/>
</dbReference>
<dbReference type="InterPro" id="IPR023750">
    <property type="entry name" value="RbsD-like_sf"/>
</dbReference>
<keyword evidence="5 6" id="KW-0119">Carbohydrate metabolism</keyword>
<keyword evidence="4 6" id="KW-0413">Isomerase</keyword>
<dbReference type="NCBIfam" id="NF008761">
    <property type="entry name" value="PRK11797.1"/>
    <property type="match status" value="1"/>
</dbReference>
<organism evidence="7 8">
    <name type="scientific">Breznakiella homolactica</name>
    <dbReference type="NCBI Taxonomy" id="2798577"/>
    <lineage>
        <taxon>Bacteria</taxon>
        <taxon>Pseudomonadati</taxon>
        <taxon>Spirochaetota</taxon>
        <taxon>Spirochaetia</taxon>
        <taxon>Spirochaetales</taxon>
        <taxon>Breznakiellaceae</taxon>
        <taxon>Breznakiella</taxon>
    </lineage>
</organism>
<evidence type="ECO:0000256" key="3">
    <source>
        <dbReference type="ARBA" id="ARBA00022490"/>
    </source>
</evidence>
<evidence type="ECO:0000313" key="7">
    <source>
        <dbReference type="EMBL" id="QQO09375.1"/>
    </source>
</evidence>